<protein>
    <submittedName>
        <fullName evidence="1">Uncharacterized protein</fullName>
    </submittedName>
</protein>
<reference evidence="1" key="1">
    <citation type="submission" date="2021-09" db="EMBL/GenBank/DDBJ databases">
        <title>Isolation and characterization of 3-chlorobenzoate degrading bacteria from soils in Shizuoka.</title>
        <authorList>
            <person name="Ifat A."/>
            <person name="Ogawa N."/>
            <person name="Kimbara K."/>
            <person name="Moriuchi R."/>
            <person name="Dohra H."/>
            <person name="Shintani M."/>
        </authorList>
    </citation>
    <scope>NUCLEOTIDE SEQUENCE</scope>
    <source>
        <strain evidence="1">19CS2-2</strain>
    </source>
</reference>
<name>A0ACB5QMJ6_9BURK</name>
<dbReference type="Proteomes" id="UP001055013">
    <property type="component" value="Unassembled WGS sequence"/>
</dbReference>
<evidence type="ECO:0000313" key="2">
    <source>
        <dbReference type="Proteomes" id="UP001055013"/>
    </source>
</evidence>
<sequence>MSAVVASKPQPIAQAMLTHDIAWGGTDRTCESSGQTDACHANPVGRGYWRHSENIDGQPLPQTEESGRSVDSPTGRYVPQAFSPIDRNWAPRHALAGRYDEKWLSSRTPFWHDDFDERYFQAAPADQVIACPAGGEPVVLMTLTSNRRVAFALPSMPMPVTYIPYAGRDVVSQDNIDTIVFDTDTSRFMMTWRRARRVPGKTYYASLDEAVRACRERRRA</sequence>
<keyword evidence="2" id="KW-1185">Reference proteome</keyword>
<dbReference type="EMBL" id="BPUR01000002">
    <property type="protein sequence ID" value="GJH16166.1"/>
    <property type="molecule type" value="Genomic_DNA"/>
</dbReference>
<gene>
    <name evidence="1" type="ORF">CBA19CS22_06510</name>
</gene>
<organism evidence="1 2">
    <name type="scientific">Caballeronia novacaledonica</name>
    <dbReference type="NCBI Taxonomy" id="1544861"/>
    <lineage>
        <taxon>Bacteria</taxon>
        <taxon>Pseudomonadati</taxon>
        <taxon>Pseudomonadota</taxon>
        <taxon>Betaproteobacteria</taxon>
        <taxon>Burkholderiales</taxon>
        <taxon>Burkholderiaceae</taxon>
        <taxon>Caballeronia</taxon>
    </lineage>
</organism>
<evidence type="ECO:0000313" key="1">
    <source>
        <dbReference type="EMBL" id="GJH16166.1"/>
    </source>
</evidence>
<proteinExistence type="predicted"/>
<comment type="caution">
    <text evidence="1">The sequence shown here is derived from an EMBL/GenBank/DDBJ whole genome shotgun (WGS) entry which is preliminary data.</text>
</comment>
<accession>A0ACB5QMJ6</accession>